<dbReference type="Proteomes" id="UP000681610">
    <property type="component" value="Unassembled WGS sequence"/>
</dbReference>
<name>A0ABS3Q147_9FLAO</name>
<keyword evidence="2" id="KW-1185">Reference proteome</keyword>
<sequence>MKAKYLIIGGITIAAIALMSFTKAKVNQAKELFSKILIRTSIPHIHTLTFNYLLVYLDLTLENPTAQDFTASSGGAIQAKVLRVFIGNKLLAHASLQSLSKIEIAAGGLFEIKDIEIKLPTMNLLTTLNDTAGGVQGLTNLFNKDNRQQQLQALKTNSEQILKQLRYEVDVELLGSLFTISKKVF</sequence>
<dbReference type="EMBL" id="JAGDYP010000008">
    <property type="protein sequence ID" value="MBO1884854.1"/>
    <property type="molecule type" value="Genomic_DNA"/>
</dbReference>
<accession>A0ABS3Q147</accession>
<protein>
    <recommendedName>
        <fullName evidence="3">DUF1439 domain-containing protein</fullName>
    </recommendedName>
</protein>
<organism evidence="1 2">
    <name type="scientific">Capnocytophaga bilenii</name>
    <dbReference type="NCBI Taxonomy" id="2819369"/>
    <lineage>
        <taxon>Bacteria</taxon>
        <taxon>Pseudomonadati</taxon>
        <taxon>Bacteroidota</taxon>
        <taxon>Flavobacteriia</taxon>
        <taxon>Flavobacteriales</taxon>
        <taxon>Flavobacteriaceae</taxon>
        <taxon>Capnocytophaga</taxon>
    </lineage>
</organism>
<proteinExistence type="predicted"/>
<comment type="caution">
    <text evidence="1">The sequence shown here is derived from an EMBL/GenBank/DDBJ whole genome shotgun (WGS) entry which is preliminary data.</text>
</comment>
<evidence type="ECO:0000313" key="1">
    <source>
        <dbReference type="EMBL" id="MBO1884854.1"/>
    </source>
</evidence>
<dbReference type="RefSeq" id="WP_208059268.1">
    <property type="nucleotide sequence ID" value="NZ_JAGDYP010000008.1"/>
</dbReference>
<reference evidence="1 2" key="1">
    <citation type="submission" date="2021-03" db="EMBL/GenBank/DDBJ databases">
        <title>Isolation and description of Capnocytophaga bilenii sp. nov., a novel Capnocytophaga species, isolated from a gingivitis subject.</title>
        <authorList>
            <person name="Antezack A."/>
            <person name="Monnet-Corti V."/>
            <person name="La Scola B."/>
        </authorList>
    </citation>
    <scope>NUCLEOTIDE SEQUENCE [LARGE SCALE GENOMIC DNA]</scope>
    <source>
        <strain evidence="1 2">Marseille-Q4570</strain>
    </source>
</reference>
<gene>
    <name evidence="1" type="ORF">J4N46_10630</name>
</gene>
<evidence type="ECO:0008006" key="3">
    <source>
        <dbReference type="Google" id="ProtNLM"/>
    </source>
</evidence>
<evidence type="ECO:0000313" key="2">
    <source>
        <dbReference type="Proteomes" id="UP000681610"/>
    </source>
</evidence>